<dbReference type="RefSeq" id="WP_128533034.1">
    <property type="nucleotide sequence ID" value="NZ_SBIW01000002.1"/>
</dbReference>
<organism evidence="2 3">
    <name type="scientific">Mucilaginibacter gilvus</name>
    <dbReference type="NCBI Taxonomy" id="2305909"/>
    <lineage>
        <taxon>Bacteria</taxon>
        <taxon>Pseudomonadati</taxon>
        <taxon>Bacteroidota</taxon>
        <taxon>Sphingobacteriia</taxon>
        <taxon>Sphingobacteriales</taxon>
        <taxon>Sphingobacteriaceae</taxon>
        <taxon>Mucilaginibacter</taxon>
    </lineage>
</organism>
<gene>
    <name evidence="2" type="ORF">EPL05_05975</name>
</gene>
<evidence type="ECO:0000259" key="1">
    <source>
        <dbReference type="Pfam" id="PF00027"/>
    </source>
</evidence>
<dbReference type="SUPFAM" id="SSF51206">
    <property type="entry name" value="cAMP-binding domain-like"/>
    <property type="match status" value="1"/>
</dbReference>
<dbReference type="OrthoDB" id="663011at2"/>
<dbReference type="EMBL" id="SBIW01000002">
    <property type="protein sequence ID" value="RWY55919.1"/>
    <property type="molecule type" value="Genomic_DNA"/>
</dbReference>
<dbReference type="InterPro" id="IPR000595">
    <property type="entry name" value="cNMP-bd_dom"/>
</dbReference>
<dbReference type="Gene3D" id="2.60.120.10">
    <property type="entry name" value="Jelly Rolls"/>
    <property type="match status" value="1"/>
</dbReference>
<proteinExistence type="predicted"/>
<feature type="domain" description="Cyclic nucleotide-binding" evidence="1">
    <location>
        <begin position="29"/>
        <end position="113"/>
    </location>
</feature>
<evidence type="ECO:0000313" key="3">
    <source>
        <dbReference type="Proteomes" id="UP000286701"/>
    </source>
</evidence>
<dbReference type="Pfam" id="PF00027">
    <property type="entry name" value="cNMP_binding"/>
    <property type="match status" value="1"/>
</dbReference>
<comment type="caution">
    <text evidence="2">The sequence shown here is derived from an EMBL/GenBank/DDBJ whole genome shotgun (WGS) entry which is preliminary data.</text>
</comment>
<dbReference type="AlphaFoldDB" id="A0A3S3Z8W2"/>
<dbReference type="Proteomes" id="UP000286701">
    <property type="component" value="Unassembled WGS sequence"/>
</dbReference>
<protein>
    <submittedName>
        <fullName evidence="2">Crp/Fnr family transcriptional regulator</fullName>
    </submittedName>
</protein>
<accession>A0A3S3Z8W2</accession>
<dbReference type="InterPro" id="IPR018490">
    <property type="entry name" value="cNMP-bd_dom_sf"/>
</dbReference>
<reference evidence="2 3" key="1">
    <citation type="submission" date="2019-01" db="EMBL/GenBank/DDBJ databases">
        <title>Mucilaginibacter antarcticum sp. nov., isolated from antarctic soil.</title>
        <authorList>
            <person name="Yan Y.-Q."/>
            <person name="Du Z.-J."/>
        </authorList>
    </citation>
    <scope>NUCLEOTIDE SEQUENCE [LARGE SCALE GENOMIC DNA]</scope>
    <source>
        <strain evidence="2 3">F01003</strain>
    </source>
</reference>
<dbReference type="InterPro" id="IPR014710">
    <property type="entry name" value="RmlC-like_jellyroll"/>
</dbReference>
<keyword evidence="3" id="KW-1185">Reference proteome</keyword>
<name>A0A3S3Z8W2_9SPHI</name>
<sequence>MDLLIESIRRYIPLSEEDEAIIKSLFREQQLEKGQHLLEAGNVCKNIICIGLGFVRYYTIIDGEEKTTYFNKEGEFVCDYASFLPQMPSQINIQALENCLLYTISHSNIQLFYEQVKHGEKFGRLALEEVYINLINQVRSLYNDPPEIRYQLFLSRFPDIGQRVPQYYIASYVGIKPQSLSRIRKRLTGKH</sequence>
<evidence type="ECO:0000313" key="2">
    <source>
        <dbReference type="EMBL" id="RWY55919.1"/>
    </source>
</evidence>